<evidence type="ECO:0000256" key="2">
    <source>
        <dbReference type="ARBA" id="ARBA00022964"/>
    </source>
</evidence>
<dbReference type="Proteomes" id="UP001630127">
    <property type="component" value="Unassembled WGS sequence"/>
</dbReference>
<dbReference type="InterPro" id="IPR026992">
    <property type="entry name" value="DIOX_N"/>
</dbReference>
<comment type="catalytic activity">
    <reaction evidence="5">
        <text>gibberellin A1 + 2-oxoglutarate + O2 = gibberellin A8 + succinate + CO2</text>
        <dbReference type="Rhea" id="RHEA:15005"/>
        <dbReference type="ChEBI" id="CHEBI:15379"/>
        <dbReference type="ChEBI" id="CHEBI:16526"/>
        <dbReference type="ChEBI" id="CHEBI:16810"/>
        <dbReference type="ChEBI" id="CHEBI:30031"/>
        <dbReference type="ChEBI" id="CHEBI:58524"/>
        <dbReference type="ChEBI" id="CHEBI:58594"/>
        <dbReference type="EC" id="1.14.11.13"/>
    </reaction>
</comment>
<evidence type="ECO:0000256" key="7">
    <source>
        <dbReference type="ARBA" id="ARBA00066708"/>
    </source>
</evidence>
<evidence type="ECO:0000259" key="9">
    <source>
        <dbReference type="PROSITE" id="PS51471"/>
    </source>
</evidence>
<dbReference type="Gene3D" id="2.60.120.330">
    <property type="entry name" value="B-lactam Antibiotic, Isopenicillin N Synthase, Chain"/>
    <property type="match status" value="1"/>
</dbReference>
<evidence type="ECO:0000256" key="8">
    <source>
        <dbReference type="RuleBase" id="RU003682"/>
    </source>
</evidence>
<accession>A0ABD2ZK93</accession>
<dbReference type="InterPro" id="IPR044861">
    <property type="entry name" value="IPNS-like_FE2OG_OXY"/>
</dbReference>
<evidence type="ECO:0000256" key="1">
    <source>
        <dbReference type="ARBA" id="ARBA00022723"/>
    </source>
</evidence>
<dbReference type="InterPro" id="IPR027443">
    <property type="entry name" value="IPNS-like_sf"/>
</dbReference>
<evidence type="ECO:0000256" key="6">
    <source>
        <dbReference type="ARBA" id="ARBA00061282"/>
    </source>
</evidence>
<dbReference type="GO" id="GO:0009805">
    <property type="term" value="P:coumarin biosynthetic process"/>
    <property type="evidence" value="ECO:0007669"/>
    <property type="project" value="UniProtKB-ARBA"/>
</dbReference>
<dbReference type="Pfam" id="PF03171">
    <property type="entry name" value="2OG-FeII_Oxy"/>
    <property type="match status" value="1"/>
</dbReference>
<organism evidence="10 11">
    <name type="scientific">Cinchona calisaya</name>
    <dbReference type="NCBI Taxonomy" id="153742"/>
    <lineage>
        <taxon>Eukaryota</taxon>
        <taxon>Viridiplantae</taxon>
        <taxon>Streptophyta</taxon>
        <taxon>Embryophyta</taxon>
        <taxon>Tracheophyta</taxon>
        <taxon>Spermatophyta</taxon>
        <taxon>Magnoliopsida</taxon>
        <taxon>eudicotyledons</taxon>
        <taxon>Gunneridae</taxon>
        <taxon>Pentapetalae</taxon>
        <taxon>asterids</taxon>
        <taxon>lamiids</taxon>
        <taxon>Gentianales</taxon>
        <taxon>Rubiaceae</taxon>
        <taxon>Cinchonoideae</taxon>
        <taxon>Cinchoneae</taxon>
        <taxon>Cinchona</taxon>
    </lineage>
</organism>
<dbReference type="SUPFAM" id="SSF51197">
    <property type="entry name" value="Clavaminate synthase-like"/>
    <property type="match status" value="1"/>
</dbReference>
<evidence type="ECO:0000256" key="4">
    <source>
        <dbReference type="ARBA" id="ARBA00023004"/>
    </source>
</evidence>
<comment type="similarity">
    <text evidence="6">Belongs to the iron/ascorbate-dependent oxidoreductase family. GA2OX subfamily.</text>
</comment>
<protein>
    <recommendedName>
        <fullName evidence="7">gibberellin 2beta-dioxygenase</fullName>
        <ecNumber evidence="7">1.14.11.13</ecNumber>
    </recommendedName>
</protein>
<dbReference type="GO" id="GO:0002238">
    <property type="term" value="P:response to molecule of fungal origin"/>
    <property type="evidence" value="ECO:0007669"/>
    <property type="project" value="UniProtKB-ARBA"/>
</dbReference>
<dbReference type="InterPro" id="IPR050231">
    <property type="entry name" value="Iron_ascorbate_oxido_reductase"/>
</dbReference>
<evidence type="ECO:0000313" key="10">
    <source>
        <dbReference type="EMBL" id="KAL3519529.1"/>
    </source>
</evidence>
<sequence length="335" mass="38627">MEESHDPPFQDQYKNLFDKLLDTGSKYAYDYDLFIVEECELPLIDLDKLNSGEFEREKCKRDIARASQEWGFFQVVNHGISRGILEKMRSEQIKAFKKPFHDKMNEKGFDFLAGSYCWGTPSATCLQQLSWSEAFHVPLNVISGLDGRNSLSSTMEKFARTMSDLAHKLAEILAEKMGHKSTFFRQTCLPSTCYLRMNRYPPCSLSPQIFGLMPHTDSDFITVLHQDQIEGLQLVKDGKWIAVKPNPEALIINIGDLFQAWSNGVYKSVEHRVVTNMLKERYSIAFFLCPSYDTTIKSCVDPSIYRGFSFREYRDQVQEDVKKFGYKVGLTRFLA</sequence>
<dbReference type="PROSITE" id="PS51471">
    <property type="entry name" value="FE2OG_OXY"/>
    <property type="match status" value="1"/>
</dbReference>
<proteinExistence type="inferred from homology"/>
<dbReference type="EC" id="1.14.11.13" evidence="7"/>
<keyword evidence="1 8" id="KW-0479">Metal-binding</keyword>
<keyword evidence="4 8" id="KW-0408">Iron</keyword>
<comment type="caution">
    <text evidence="10">The sequence shown here is derived from an EMBL/GenBank/DDBJ whole genome shotgun (WGS) entry which is preliminary data.</text>
</comment>
<keyword evidence="3 8" id="KW-0560">Oxidoreductase</keyword>
<keyword evidence="11" id="KW-1185">Reference proteome</keyword>
<dbReference type="AlphaFoldDB" id="A0ABD2ZK93"/>
<feature type="domain" description="Fe2OG dioxygenase" evidence="9">
    <location>
        <begin position="191"/>
        <end position="290"/>
    </location>
</feature>
<evidence type="ECO:0000256" key="3">
    <source>
        <dbReference type="ARBA" id="ARBA00023002"/>
    </source>
</evidence>
<dbReference type="EMBL" id="JBJUIK010000008">
    <property type="protein sequence ID" value="KAL3519529.1"/>
    <property type="molecule type" value="Genomic_DNA"/>
</dbReference>
<dbReference type="FunFam" id="2.60.120.330:FF:000021">
    <property type="entry name" value="Gibberellin 2-beta-dioxygenase 8"/>
    <property type="match status" value="1"/>
</dbReference>
<evidence type="ECO:0000256" key="5">
    <source>
        <dbReference type="ARBA" id="ARBA00052204"/>
    </source>
</evidence>
<keyword evidence="2" id="KW-0223">Dioxygenase</keyword>
<gene>
    <name evidence="10" type="ORF">ACH5RR_017678</name>
</gene>
<dbReference type="InterPro" id="IPR005123">
    <property type="entry name" value="Oxoglu/Fe-dep_dioxygenase_dom"/>
</dbReference>
<dbReference type="Pfam" id="PF14226">
    <property type="entry name" value="DIOX_N"/>
    <property type="match status" value="1"/>
</dbReference>
<dbReference type="PANTHER" id="PTHR47990">
    <property type="entry name" value="2-OXOGLUTARATE (2OG) AND FE(II)-DEPENDENT OXYGENASE SUPERFAMILY PROTEIN-RELATED"/>
    <property type="match status" value="1"/>
</dbReference>
<dbReference type="GO" id="GO:0046872">
    <property type="term" value="F:metal ion binding"/>
    <property type="evidence" value="ECO:0007669"/>
    <property type="project" value="UniProtKB-KW"/>
</dbReference>
<dbReference type="GO" id="GO:0009685">
    <property type="term" value="P:gibberellin metabolic process"/>
    <property type="evidence" value="ECO:0007669"/>
    <property type="project" value="UniProtKB-ARBA"/>
</dbReference>
<dbReference type="GO" id="GO:0045543">
    <property type="term" value="F:gibberellin 2-beta-dioxygenase activity"/>
    <property type="evidence" value="ECO:0007669"/>
    <property type="project" value="UniProtKB-EC"/>
</dbReference>
<evidence type="ECO:0000313" key="11">
    <source>
        <dbReference type="Proteomes" id="UP001630127"/>
    </source>
</evidence>
<reference evidence="10 11" key="1">
    <citation type="submission" date="2024-11" db="EMBL/GenBank/DDBJ databases">
        <title>A near-complete genome assembly of Cinchona calisaya.</title>
        <authorList>
            <person name="Lian D.C."/>
            <person name="Zhao X.W."/>
            <person name="Wei L."/>
        </authorList>
    </citation>
    <scope>NUCLEOTIDE SEQUENCE [LARGE SCALE GENOMIC DNA]</scope>
    <source>
        <tissue evidence="10">Nenye</tissue>
    </source>
</reference>
<name>A0ABD2ZK93_9GENT</name>